<organism evidence="4 5">
    <name type="scientific">Letharia lupina</name>
    <dbReference type="NCBI Taxonomy" id="560253"/>
    <lineage>
        <taxon>Eukaryota</taxon>
        <taxon>Fungi</taxon>
        <taxon>Dikarya</taxon>
        <taxon>Ascomycota</taxon>
        <taxon>Pezizomycotina</taxon>
        <taxon>Lecanoromycetes</taxon>
        <taxon>OSLEUM clade</taxon>
        <taxon>Lecanoromycetidae</taxon>
        <taxon>Lecanorales</taxon>
        <taxon>Lecanorineae</taxon>
        <taxon>Parmeliaceae</taxon>
        <taxon>Letharia</taxon>
    </lineage>
</organism>
<comment type="similarity">
    <text evidence="1">Belongs to the zinc-containing alcohol dehydrogenase family.</text>
</comment>
<feature type="domain" description="Enoyl reductase (ER)" evidence="3">
    <location>
        <begin position="20"/>
        <end position="348"/>
    </location>
</feature>
<dbReference type="Gene3D" id="3.40.50.720">
    <property type="entry name" value="NAD(P)-binding Rossmann-like Domain"/>
    <property type="match status" value="1"/>
</dbReference>
<evidence type="ECO:0000256" key="2">
    <source>
        <dbReference type="ARBA" id="ARBA00023002"/>
    </source>
</evidence>
<keyword evidence="5" id="KW-1185">Reference proteome</keyword>
<reference evidence="4 5" key="1">
    <citation type="journal article" date="2020" name="Genomics">
        <title>Complete, high-quality genomes from long-read metagenomic sequencing of two wolf lichen thalli reveals enigmatic genome architecture.</title>
        <authorList>
            <person name="McKenzie S.K."/>
            <person name="Walston R.F."/>
            <person name="Allen J.L."/>
        </authorList>
    </citation>
    <scope>NUCLEOTIDE SEQUENCE [LARGE SCALE GENOMIC DNA]</scope>
    <source>
        <strain evidence="4">WasteWater1</strain>
    </source>
</reference>
<dbReference type="InterPro" id="IPR036291">
    <property type="entry name" value="NAD(P)-bd_dom_sf"/>
</dbReference>
<evidence type="ECO:0000313" key="4">
    <source>
        <dbReference type="EMBL" id="KAF6225859.1"/>
    </source>
</evidence>
<dbReference type="InterPro" id="IPR013154">
    <property type="entry name" value="ADH-like_N"/>
</dbReference>
<dbReference type="Proteomes" id="UP000593566">
    <property type="component" value="Unassembled WGS sequence"/>
</dbReference>
<dbReference type="AlphaFoldDB" id="A0A8H6FFE9"/>
<dbReference type="SMART" id="SM00829">
    <property type="entry name" value="PKS_ER"/>
    <property type="match status" value="1"/>
</dbReference>
<dbReference type="EMBL" id="JACCJB010000007">
    <property type="protein sequence ID" value="KAF6225859.1"/>
    <property type="molecule type" value="Genomic_DNA"/>
</dbReference>
<dbReference type="InterPro" id="IPR020843">
    <property type="entry name" value="ER"/>
</dbReference>
<dbReference type="SUPFAM" id="SSF50129">
    <property type="entry name" value="GroES-like"/>
    <property type="match status" value="1"/>
</dbReference>
<dbReference type="Pfam" id="PF08240">
    <property type="entry name" value="ADH_N"/>
    <property type="match status" value="1"/>
</dbReference>
<gene>
    <name evidence="4" type="ORF">HO133_009861</name>
</gene>
<dbReference type="InterPro" id="IPR047122">
    <property type="entry name" value="Trans-enoyl_RdTase-like"/>
</dbReference>
<comment type="caution">
    <text evidence="4">The sequence shown here is derived from an EMBL/GenBank/DDBJ whole genome shotgun (WGS) entry which is preliminary data.</text>
</comment>
<proteinExistence type="inferred from homology"/>
<evidence type="ECO:0000313" key="5">
    <source>
        <dbReference type="Proteomes" id="UP000593566"/>
    </source>
</evidence>
<dbReference type="InterPro" id="IPR011032">
    <property type="entry name" value="GroES-like_sf"/>
</dbReference>
<protein>
    <recommendedName>
        <fullName evidence="3">Enoyl reductase (ER) domain-containing protein</fullName>
    </recommendedName>
</protein>
<dbReference type="Gene3D" id="3.90.180.10">
    <property type="entry name" value="Medium-chain alcohol dehydrogenases, catalytic domain"/>
    <property type="match status" value="1"/>
</dbReference>
<keyword evidence="2" id="KW-0560">Oxidoreductase</keyword>
<evidence type="ECO:0000256" key="1">
    <source>
        <dbReference type="ARBA" id="ARBA00008072"/>
    </source>
</evidence>
<accession>A0A8H6FFE9</accession>
<dbReference type="CDD" id="cd08249">
    <property type="entry name" value="enoyl_reductase_like"/>
    <property type="match status" value="1"/>
</dbReference>
<sequence length="350" mass="36952">MSSTTSTHHLAAILPTKAAGAFQVKDRPTPTPGPHDLLIEVKSIALNPIDYYQRDKGFPPLDHYPTVLGSDIAGTVLSAGASVPSDAPEPGARVAAFAPCFFTKGLPDYGAFQTRVLVPAANVVPLPARIGFNEASLLPMGVVTAWSGWYSIGVPRDTAYSAEDRKGMLIWGGASSIGSAAVQVAKSMGFSVYVTASEKHHEYLKGLGASKVFDYRSENVVENIVKAAKADGVTIQSGFDAAGQVKSCLDILKELKGEGTAKLATAVPPSEDTPKVEGVEVKFVAAPGDEKERTEHFHFVLGVWLKEKLEKGEFVPSPKVQVVGGGLEGIDKGLDELKKGVSGVKLVLEV</sequence>
<dbReference type="SUPFAM" id="SSF51735">
    <property type="entry name" value="NAD(P)-binding Rossmann-fold domains"/>
    <property type="match status" value="1"/>
</dbReference>
<dbReference type="Pfam" id="PF00107">
    <property type="entry name" value="ADH_zinc_N"/>
    <property type="match status" value="1"/>
</dbReference>
<dbReference type="PANTHER" id="PTHR45348">
    <property type="entry name" value="HYPOTHETICAL OXIDOREDUCTASE (EUROFUNG)"/>
    <property type="match status" value="1"/>
</dbReference>
<dbReference type="InterPro" id="IPR013149">
    <property type="entry name" value="ADH-like_C"/>
</dbReference>
<dbReference type="PANTHER" id="PTHR45348:SF2">
    <property type="entry name" value="ZINC-TYPE ALCOHOL DEHYDROGENASE-LIKE PROTEIN C2E1P3.01"/>
    <property type="match status" value="1"/>
</dbReference>
<evidence type="ECO:0000259" key="3">
    <source>
        <dbReference type="SMART" id="SM00829"/>
    </source>
</evidence>
<dbReference type="RefSeq" id="XP_037154568.1">
    <property type="nucleotide sequence ID" value="XM_037300720.1"/>
</dbReference>
<dbReference type="GeneID" id="59338256"/>
<dbReference type="GO" id="GO:0016651">
    <property type="term" value="F:oxidoreductase activity, acting on NAD(P)H"/>
    <property type="evidence" value="ECO:0007669"/>
    <property type="project" value="InterPro"/>
</dbReference>
<name>A0A8H6FFE9_9LECA</name>